<accession>D5HAF9</accession>
<evidence type="ECO:0000256" key="2">
    <source>
        <dbReference type="ARBA" id="ARBA00022801"/>
    </source>
</evidence>
<evidence type="ECO:0000256" key="4">
    <source>
        <dbReference type="ARBA" id="ARBA00034320"/>
    </source>
</evidence>
<dbReference type="GO" id="GO:0000166">
    <property type="term" value="F:nucleotide binding"/>
    <property type="evidence" value="ECO:0007669"/>
    <property type="project" value="UniProtKB-KW"/>
</dbReference>
<keyword evidence="3" id="KW-0143">Chaperone</keyword>
<keyword evidence="1" id="KW-0547">Nucleotide-binding</keyword>
<evidence type="ECO:0000256" key="1">
    <source>
        <dbReference type="ARBA" id="ARBA00022741"/>
    </source>
</evidence>
<evidence type="ECO:0000256" key="7">
    <source>
        <dbReference type="SAM" id="MobiDB-lite"/>
    </source>
</evidence>
<reference evidence="10" key="2">
    <citation type="submission" date="2010-04" db="EMBL/GenBank/DDBJ databases">
        <title>Genome sequence of Salinibacter ruber M8.</title>
        <authorList>
            <consortium name="Genoscope"/>
        </authorList>
    </citation>
    <scope>NUCLEOTIDE SEQUENCE [LARGE SCALE GENOMIC DNA]</scope>
    <source>
        <strain evidence="10">M8</strain>
    </source>
</reference>
<evidence type="ECO:0000259" key="8">
    <source>
        <dbReference type="SMART" id="SM00833"/>
    </source>
</evidence>
<comment type="function">
    <text evidence="5">Zinc chaperone that directly transfers zinc cofactor to target proteins, thereby activating them. Zinc is transferred from the CXCC motif in the GTPase domain to the zinc binding site in target proteins in a process requiring GTP hydrolysis.</text>
</comment>
<dbReference type="InterPro" id="IPR036627">
    <property type="entry name" value="CobW-likC_sf"/>
</dbReference>
<evidence type="ECO:0000313" key="9">
    <source>
        <dbReference type="EMBL" id="CBH25014.1"/>
    </source>
</evidence>
<dbReference type="InterPro" id="IPR051927">
    <property type="entry name" value="Zn_Chap_cDPG_Synth"/>
</dbReference>
<dbReference type="Pfam" id="PF07683">
    <property type="entry name" value="CobW_C"/>
    <property type="match status" value="1"/>
</dbReference>
<dbReference type="InterPro" id="IPR027417">
    <property type="entry name" value="P-loop_NTPase"/>
</dbReference>
<evidence type="ECO:0000256" key="5">
    <source>
        <dbReference type="ARBA" id="ARBA00045658"/>
    </source>
</evidence>
<dbReference type="SUPFAM" id="SSF52540">
    <property type="entry name" value="P-loop containing nucleoside triphosphate hydrolases"/>
    <property type="match status" value="1"/>
</dbReference>
<gene>
    <name evidence="9" type="ordered locus">SRM_02093</name>
</gene>
<dbReference type="PANTHER" id="PTHR43603:SF1">
    <property type="entry name" value="ZINC-REGULATED GTPASE METALLOPROTEIN ACTIVATOR 1"/>
    <property type="match status" value="1"/>
</dbReference>
<dbReference type="GO" id="GO:0016787">
    <property type="term" value="F:hydrolase activity"/>
    <property type="evidence" value="ECO:0007669"/>
    <property type="project" value="UniProtKB-KW"/>
</dbReference>
<evidence type="ECO:0000313" key="10">
    <source>
        <dbReference type="Proteomes" id="UP000000933"/>
    </source>
</evidence>
<dbReference type="Proteomes" id="UP000000933">
    <property type="component" value="Chromosome"/>
</dbReference>
<dbReference type="Gene3D" id="3.30.1220.10">
    <property type="entry name" value="CobW-like, C-terminal domain"/>
    <property type="match status" value="1"/>
</dbReference>
<dbReference type="AlphaFoldDB" id="D5HAF9"/>
<evidence type="ECO:0000256" key="3">
    <source>
        <dbReference type="ARBA" id="ARBA00023186"/>
    </source>
</evidence>
<feature type="domain" description="CobW C-terminal" evidence="8">
    <location>
        <begin position="310"/>
        <end position="425"/>
    </location>
</feature>
<dbReference type="KEGG" id="srm:SRM_02093"/>
<comment type="catalytic activity">
    <reaction evidence="6">
        <text>GTP + H2O = GDP + phosphate + H(+)</text>
        <dbReference type="Rhea" id="RHEA:19669"/>
        <dbReference type="ChEBI" id="CHEBI:15377"/>
        <dbReference type="ChEBI" id="CHEBI:15378"/>
        <dbReference type="ChEBI" id="CHEBI:37565"/>
        <dbReference type="ChEBI" id="CHEBI:43474"/>
        <dbReference type="ChEBI" id="CHEBI:58189"/>
    </reaction>
    <physiologicalReaction direction="left-to-right" evidence="6">
        <dbReference type="Rhea" id="RHEA:19670"/>
    </physiologicalReaction>
</comment>
<reference evidence="9 10" key="1">
    <citation type="journal article" date="2010" name="ISME J.">
        <title>Fine-scale evolution: genomic, phenotypic and ecological differentiation in two coexisting Salinibacter ruber strains.</title>
        <authorList>
            <person name="Pena A."/>
            <person name="Teeling H."/>
            <person name="Huerta-Cepas J."/>
            <person name="Santos F."/>
            <person name="Yarza P."/>
            <person name="Brito-Echeverria J."/>
            <person name="Lucio M."/>
            <person name="Schmitt-Kopplin P."/>
            <person name="Meseguer I."/>
            <person name="Schenowitz C."/>
            <person name="Dossat C."/>
            <person name="Barbe V."/>
            <person name="Dopazo J."/>
            <person name="Rossello-Mora R."/>
            <person name="Schuler M."/>
            <person name="Glockner F.O."/>
            <person name="Amann R."/>
            <person name="Gabaldon T."/>
            <person name="Anton J."/>
        </authorList>
    </citation>
    <scope>NUCLEOTIDE SEQUENCE [LARGE SCALE GENOMIC DNA]</scope>
    <source>
        <strain evidence="9 10">M8</strain>
    </source>
</reference>
<feature type="compositionally biased region" description="Low complexity" evidence="7">
    <location>
        <begin position="32"/>
        <end position="43"/>
    </location>
</feature>
<dbReference type="PATRIC" id="fig|761659.10.peg.2274"/>
<feature type="region of interest" description="Disordered" evidence="7">
    <location>
        <begin position="1"/>
        <end position="53"/>
    </location>
</feature>
<dbReference type="SMART" id="SM00833">
    <property type="entry name" value="CobW_C"/>
    <property type="match status" value="1"/>
</dbReference>
<sequence length="455" mass="50659">MCSSACRPRSDRQGPGHMRVQSPAGGGDGSFPASAARSRARSPAHSDPHLHFPQMSEKLPVTVLSGYLGAGKTTLLQHILHNAEDRRIAVIVNDMAEVNIDAALVDEQSDLVQTEESLVEMSNGCICCTMREDLLAEVKALADDGRFDHLVIESSGISEPMPVAVTFDLSDEFGHTLSEIAKIDTMVTVVDAHRFTEDFNSTDLLADRGQETGPDDERTLVDLLVDQVEFANVILINKTDLVSDEQVQFLTHVLRTLNPEATLVPTQHSEVDLGAIMGTEAFDFEAAQNMPGWVKELDGEHVPETAEYGITSFTYQARKPFHPRRFWDFFQGRWPGVVRAKGFFWLGTRDAMVGELSQAGRMRDQRPTGYWWAALPDEEWPDDPQTRALIADRWDEEYGDRRQELVFIGVDMDEAELRDRLDACRMTVEEEQACLDGEGAVADPFPTWGTHPSLA</sequence>
<dbReference type="InterPro" id="IPR011629">
    <property type="entry name" value="CobW-like_C"/>
</dbReference>
<name>D5HAF9_SALRM</name>
<organism evidence="9 10">
    <name type="scientific">Salinibacter ruber (strain M8)</name>
    <dbReference type="NCBI Taxonomy" id="761659"/>
    <lineage>
        <taxon>Bacteria</taxon>
        <taxon>Pseudomonadati</taxon>
        <taxon>Rhodothermota</taxon>
        <taxon>Rhodothermia</taxon>
        <taxon>Rhodothermales</taxon>
        <taxon>Salinibacteraceae</taxon>
        <taxon>Salinibacter</taxon>
    </lineage>
</organism>
<protein>
    <submittedName>
        <fullName evidence="9">CobW/P47K family protein</fullName>
    </submittedName>
</protein>
<dbReference type="PANTHER" id="PTHR43603">
    <property type="entry name" value="COBW DOMAIN-CONTAINING PROTEIN DDB_G0274527"/>
    <property type="match status" value="1"/>
</dbReference>
<proteinExistence type="inferred from homology"/>
<keyword evidence="2" id="KW-0378">Hydrolase</keyword>
<dbReference type="Pfam" id="PF02492">
    <property type="entry name" value="cobW"/>
    <property type="match status" value="1"/>
</dbReference>
<dbReference type="Gene3D" id="3.40.50.300">
    <property type="entry name" value="P-loop containing nucleotide triphosphate hydrolases"/>
    <property type="match status" value="1"/>
</dbReference>
<dbReference type="EMBL" id="FP565814">
    <property type="protein sequence ID" value="CBH25014.1"/>
    <property type="molecule type" value="Genomic_DNA"/>
</dbReference>
<dbReference type="CDD" id="cd03112">
    <property type="entry name" value="CobW-like"/>
    <property type="match status" value="1"/>
</dbReference>
<dbReference type="HOGENOM" id="CLU_017452_2_0_10"/>
<dbReference type="InterPro" id="IPR003495">
    <property type="entry name" value="CobW/HypB/UreG_nucleotide-bd"/>
</dbReference>
<evidence type="ECO:0000256" key="6">
    <source>
        <dbReference type="ARBA" id="ARBA00049117"/>
    </source>
</evidence>
<comment type="similarity">
    <text evidence="4">Belongs to the SIMIBI class G3E GTPase family. ZNG1 subfamily.</text>
</comment>